<dbReference type="PANTHER" id="PTHR40980">
    <property type="entry name" value="PLUG DOMAIN-CONTAINING PROTEIN"/>
    <property type="match status" value="1"/>
</dbReference>
<dbReference type="Pfam" id="PF07715">
    <property type="entry name" value="Plug"/>
    <property type="match status" value="1"/>
</dbReference>
<evidence type="ECO:0000256" key="4">
    <source>
        <dbReference type="SAM" id="SignalP"/>
    </source>
</evidence>
<keyword evidence="2" id="KW-0472">Membrane</keyword>
<feature type="domain" description="TonB-dependent receptor plug" evidence="5">
    <location>
        <begin position="145"/>
        <end position="223"/>
    </location>
</feature>
<accession>A0A9X2XYT3</accession>
<dbReference type="InterPro" id="IPR012910">
    <property type="entry name" value="Plug_dom"/>
</dbReference>
<sequence>MIKGLLALLFTLLGIYASAQTTAKVTLTVLNGQKMPLENATVELLRSKDSALVKSALTDKSGTAEFENIKAETYFARISSINYTTHYTSIFQVSGQNPVVSLPAITLVQKEAKQLQGVTVNAKKPFIQKLNDRIVVNVESSIVSAGSSALDVLERAPGLTIDQNDVIALRGRQGVIIMIDGKPSPMSGSDLANYLRGLPSNAIERIDIITNPSAKYDAKGNSGIIDIRMKKDQRMGTNGTFTAGYGQGIYPKANTGTTFNYRNKKVNVFGNYNYSYREALNHLILDRNFFNNGTFSGADKKDNYAHMPINSHTARLGADFFLNKKTILGFVVNSNFNHFERQNRNNSLVIDNQKLPSYTFQTMATNDDHFNNTVANINLKHTFDSSGKELTADIDYGSFINTSLSSTATQYFNLDGNKQQPDYILNGDQDGKLTFKTAKADYVNPLKKGTRLEAGFKTSFVSSDNDAQFFDVSSGTPINDVNKTNRFLYDENNYAAYTNFYKEYKKFNIQLGLRAEQTNVNTHQVKGDVRWDSSYLQFFPSAFFNYKLKEDQTLGVSISRRIDRPGYRDLNPFLFLIDVSTYATGSPGLLPQLTWSYELSYTLKQLNFTLGYKHTKDVQNIAIVRFKDVFPNIPSDDNVTVQIPVNLESSDYYGLSVSAPIRISKWWNMMNNADLYYNHFNGNLAGTMLNNGTPAADIRTNNTFTFKKGWTAELNANFNSGGRYGYMVSKPQWGVTAGVQKSVLKNKGSIRFNVTDIFWTNLPKATITYNNYIENWHAYRESRVANLSFTYRFGKNTVAAARRRTTASEEERIRAGGN</sequence>
<keyword evidence="4" id="KW-0732">Signal</keyword>
<reference evidence="7" key="1">
    <citation type="submission" date="2022-09" db="EMBL/GenBank/DDBJ databases">
        <authorList>
            <person name="Yuan C."/>
            <person name="Ke Z."/>
        </authorList>
    </citation>
    <scope>NUCLEOTIDE SEQUENCE</scope>
    <source>
        <strain evidence="7">LB-8</strain>
    </source>
</reference>
<reference evidence="7" key="2">
    <citation type="submission" date="2023-04" db="EMBL/GenBank/DDBJ databases">
        <title>Paracnuella aquatica gen. nov., sp. nov., a member of the family Chitinophagaceae isolated from a hot spring.</title>
        <authorList>
            <person name="Wang C."/>
        </authorList>
    </citation>
    <scope>NUCLEOTIDE SEQUENCE</scope>
    <source>
        <strain evidence="7">LB-8</strain>
    </source>
</reference>
<dbReference type="InterPro" id="IPR008969">
    <property type="entry name" value="CarboxyPept-like_regulatory"/>
</dbReference>
<organism evidence="7 8">
    <name type="scientific">Paraflavisolibacter caeni</name>
    <dbReference type="NCBI Taxonomy" id="2982496"/>
    <lineage>
        <taxon>Bacteria</taxon>
        <taxon>Pseudomonadati</taxon>
        <taxon>Bacteroidota</taxon>
        <taxon>Chitinophagia</taxon>
        <taxon>Chitinophagales</taxon>
        <taxon>Chitinophagaceae</taxon>
        <taxon>Paraflavisolibacter</taxon>
    </lineage>
</organism>
<dbReference type="Pfam" id="PF14905">
    <property type="entry name" value="OMP_b-brl_3"/>
    <property type="match status" value="1"/>
</dbReference>
<feature type="chain" id="PRO_5040874878" evidence="4">
    <location>
        <begin position="20"/>
        <end position="818"/>
    </location>
</feature>
<dbReference type="GO" id="GO:0009279">
    <property type="term" value="C:cell outer membrane"/>
    <property type="evidence" value="ECO:0007669"/>
    <property type="project" value="UniProtKB-SubCell"/>
</dbReference>
<comment type="subcellular location">
    <subcellularLocation>
        <location evidence="1">Cell outer membrane</location>
    </subcellularLocation>
</comment>
<name>A0A9X2XYT3_9BACT</name>
<dbReference type="Gene3D" id="2.170.130.10">
    <property type="entry name" value="TonB-dependent receptor, plug domain"/>
    <property type="match status" value="1"/>
</dbReference>
<gene>
    <name evidence="7" type="ORF">OCK74_21295</name>
</gene>
<proteinExistence type="predicted"/>
<evidence type="ECO:0000256" key="2">
    <source>
        <dbReference type="ARBA" id="ARBA00023136"/>
    </source>
</evidence>
<dbReference type="InterPro" id="IPR036942">
    <property type="entry name" value="Beta-barrel_TonB_sf"/>
</dbReference>
<protein>
    <submittedName>
        <fullName evidence="7">TonB-dependent receptor</fullName>
    </submittedName>
</protein>
<keyword evidence="8" id="KW-1185">Reference proteome</keyword>
<dbReference type="InterPro" id="IPR013783">
    <property type="entry name" value="Ig-like_fold"/>
</dbReference>
<dbReference type="Proteomes" id="UP001155483">
    <property type="component" value="Unassembled WGS sequence"/>
</dbReference>
<dbReference type="EMBL" id="JAOTIF010000022">
    <property type="protein sequence ID" value="MCU7551670.1"/>
    <property type="molecule type" value="Genomic_DNA"/>
</dbReference>
<evidence type="ECO:0000313" key="8">
    <source>
        <dbReference type="Proteomes" id="UP001155483"/>
    </source>
</evidence>
<evidence type="ECO:0000259" key="6">
    <source>
        <dbReference type="Pfam" id="PF14905"/>
    </source>
</evidence>
<dbReference type="SUPFAM" id="SSF49464">
    <property type="entry name" value="Carboxypeptidase regulatory domain-like"/>
    <property type="match status" value="1"/>
</dbReference>
<evidence type="ECO:0000259" key="5">
    <source>
        <dbReference type="Pfam" id="PF07715"/>
    </source>
</evidence>
<evidence type="ECO:0000313" key="7">
    <source>
        <dbReference type="EMBL" id="MCU7551670.1"/>
    </source>
</evidence>
<feature type="signal peptide" evidence="4">
    <location>
        <begin position="1"/>
        <end position="19"/>
    </location>
</feature>
<dbReference type="RefSeq" id="WP_279299106.1">
    <property type="nucleotide sequence ID" value="NZ_JAOTIF010000022.1"/>
</dbReference>
<dbReference type="Gene3D" id="2.60.40.10">
    <property type="entry name" value="Immunoglobulins"/>
    <property type="match status" value="1"/>
</dbReference>
<comment type="caution">
    <text evidence="7">The sequence shown here is derived from an EMBL/GenBank/DDBJ whole genome shotgun (WGS) entry which is preliminary data.</text>
</comment>
<evidence type="ECO:0000256" key="1">
    <source>
        <dbReference type="ARBA" id="ARBA00004442"/>
    </source>
</evidence>
<evidence type="ECO:0000256" key="3">
    <source>
        <dbReference type="ARBA" id="ARBA00023237"/>
    </source>
</evidence>
<dbReference type="Gene3D" id="2.40.170.20">
    <property type="entry name" value="TonB-dependent receptor, beta-barrel domain"/>
    <property type="match status" value="1"/>
</dbReference>
<keyword evidence="3" id="KW-0998">Cell outer membrane</keyword>
<dbReference type="SUPFAM" id="SSF56935">
    <property type="entry name" value="Porins"/>
    <property type="match status" value="1"/>
</dbReference>
<dbReference type="AlphaFoldDB" id="A0A9X2XYT3"/>
<dbReference type="InterPro" id="IPR041700">
    <property type="entry name" value="OMP_b-brl_3"/>
</dbReference>
<keyword evidence="7" id="KW-0675">Receptor</keyword>
<feature type="domain" description="Outer membrane protein beta-barrel" evidence="6">
    <location>
        <begin position="381"/>
        <end position="791"/>
    </location>
</feature>
<dbReference type="InterPro" id="IPR037066">
    <property type="entry name" value="Plug_dom_sf"/>
</dbReference>
<dbReference type="PANTHER" id="PTHR40980:SF4">
    <property type="entry name" value="TONB-DEPENDENT RECEPTOR-LIKE BETA-BARREL DOMAIN-CONTAINING PROTEIN"/>
    <property type="match status" value="1"/>
</dbReference>